<organism evidence="1 2">
    <name type="scientific">Protopolystoma xenopodis</name>
    <dbReference type="NCBI Taxonomy" id="117903"/>
    <lineage>
        <taxon>Eukaryota</taxon>
        <taxon>Metazoa</taxon>
        <taxon>Spiralia</taxon>
        <taxon>Lophotrochozoa</taxon>
        <taxon>Platyhelminthes</taxon>
        <taxon>Monogenea</taxon>
        <taxon>Polyopisthocotylea</taxon>
        <taxon>Polystomatidea</taxon>
        <taxon>Polystomatidae</taxon>
        <taxon>Protopolystoma</taxon>
    </lineage>
</organism>
<dbReference type="OrthoDB" id="10250458at2759"/>
<keyword evidence="2" id="KW-1185">Reference proteome</keyword>
<reference evidence="1" key="1">
    <citation type="submission" date="2018-11" db="EMBL/GenBank/DDBJ databases">
        <authorList>
            <consortium name="Pathogen Informatics"/>
        </authorList>
    </citation>
    <scope>NUCLEOTIDE SEQUENCE</scope>
</reference>
<dbReference type="PANTHER" id="PTHR19316">
    <property type="entry name" value="PROTEIN FOLDING REGULATOR"/>
    <property type="match status" value="1"/>
</dbReference>
<dbReference type="Gene3D" id="1.25.10.10">
    <property type="entry name" value="Leucine-rich Repeat Variant"/>
    <property type="match status" value="1"/>
</dbReference>
<dbReference type="GO" id="GO:0000774">
    <property type="term" value="F:adenyl-nucleotide exchange factor activity"/>
    <property type="evidence" value="ECO:0007669"/>
    <property type="project" value="TreeGrafter"/>
</dbReference>
<comment type="caution">
    <text evidence="1">The sequence shown here is derived from an EMBL/GenBank/DDBJ whole genome shotgun (WGS) entry which is preliminary data.</text>
</comment>
<dbReference type="InterPro" id="IPR050693">
    <property type="entry name" value="Hsp70_NEF-Inhibitors"/>
</dbReference>
<dbReference type="InterPro" id="IPR011989">
    <property type="entry name" value="ARM-like"/>
</dbReference>
<protein>
    <recommendedName>
        <fullName evidence="3">Nucleotide exchange factor Fes1 domain-containing protein</fullName>
    </recommendedName>
</protein>
<dbReference type="PANTHER" id="PTHR19316:SF18">
    <property type="entry name" value="HSP70-BINDING PROTEIN 1"/>
    <property type="match status" value="1"/>
</dbReference>
<evidence type="ECO:0000313" key="2">
    <source>
        <dbReference type="Proteomes" id="UP000784294"/>
    </source>
</evidence>
<dbReference type="AlphaFoldDB" id="A0A448WKZ2"/>
<accession>A0A448WKZ2</accession>
<dbReference type="GO" id="GO:0005783">
    <property type="term" value="C:endoplasmic reticulum"/>
    <property type="evidence" value="ECO:0007669"/>
    <property type="project" value="TreeGrafter"/>
</dbReference>
<dbReference type="SUPFAM" id="SSF48371">
    <property type="entry name" value="ARM repeat"/>
    <property type="match status" value="1"/>
</dbReference>
<dbReference type="EMBL" id="CAAALY010020861">
    <property type="protein sequence ID" value="VEL14353.1"/>
    <property type="molecule type" value="Genomic_DNA"/>
</dbReference>
<proteinExistence type="predicted"/>
<gene>
    <name evidence="1" type="ORF">PXEA_LOCUS7793</name>
</gene>
<sequence>MYVDRTKIMRQHIDKLNGGIDAATISEDIESCIDEIMSLTEEIDLANDFIKMDGLGLISRMLKHEGHRFRAYAGEILAILTQNNEYAQKRVLEFGLGKYLFDTLDKETDPHAMKGLLHGTSCFVRGNKDCLKLFLEGDCFSSVLCMMERASNMLQGKSYLVNSENDAILRLLNKAAFFIYCLSQDITDDFIPTLQSSGCVEKMAKLAFVSTSYHGGAAEFLLPALLLLLSGRSQLQSAIAFARSDDLSSNNSEVSDPKLLIKRTPLIFSIPVPVSSIRSQCPKDAPTPQELIDWLNHLLVEIKRNSIEDQEANETIDSLIQILSKK</sequence>
<evidence type="ECO:0000313" key="1">
    <source>
        <dbReference type="EMBL" id="VEL14353.1"/>
    </source>
</evidence>
<name>A0A448WKZ2_9PLAT</name>
<dbReference type="Proteomes" id="UP000784294">
    <property type="component" value="Unassembled WGS sequence"/>
</dbReference>
<evidence type="ECO:0008006" key="3">
    <source>
        <dbReference type="Google" id="ProtNLM"/>
    </source>
</evidence>
<dbReference type="InterPro" id="IPR016024">
    <property type="entry name" value="ARM-type_fold"/>
</dbReference>